<accession>A0ACB5S958</accession>
<name>A0ACB5S958_9PEZI</name>
<keyword evidence="2" id="KW-1185">Reference proteome</keyword>
<organism evidence="1 2">
    <name type="scientific">Neofusicoccum parvum</name>
    <dbReference type="NCBI Taxonomy" id="310453"/>
    <lineage>
        <taxon>Eukaryota</taxon>
        <taxon>Fungi</taxon>
        <taxon>Dikarya</taxon>
        <taxon>Ascomycota</taxon>
        <taxon>Pezizomycotina</taxon>
        <taxon>Dothideomycetes</taxon>
        <taxon>Dothideomycetes incertae sedis</taxon>
        <taxon>Botryosphaeriales</taxon>
        <taxon>Botryosphaeriaceae</taxon>
        <taxon>Neofusicoccum</taxon>
    </lineage>
</organism>
<dbReference type="EMBL" id="BSXG01000206">
    <property type="protein sequence ID" value="GME31388.1"/>
    <property type="molecule type" value="Genomic_DNA"/>
</dbReference>
<evidence type="ECO:0000313" key="1">
    <source>
        <dbReference type="EMBL" id="GME31388.1"/>
    </source>
</evidence>
<proteinExistence type="predicted"/>
<reference evidence="1" key="1">
    <citation type="submission" date="2024-09" db="EMBL/GenBank/DDBJ databases">
        <title>Draft Genome Sequences of Neofusicoccum parvum.</title>
        <authorList>
            <person name="Ashida A."/>
            <person name="Camagna M."/>
            <person name="Tanaka A."/>
            <person name="Takemoto D."/>
        </authorList>
    </citation>
    <scope>NUCLEOTIDE SEQUENCE</scope>
    <source>
        <strain evidence="1">PPO83</strain>
    </source>
</reference>
<dbReference type="Proteomes" id="UP001165186">
    <property type="component" value="Unassembled WGS sequence"/>
</dbReference>
<comment type="caution">
    <text evidence="1">The sequence shown here is derived from an EMBL/GenBank/DDBJ whole genome shotgun (WGS) entry which is preliminary data.</text>
</comment>
<evidence type="ECO:0000313" key="2">
    <source>
        <dbReference type="Proteomes" id="UP001165186"/>
    </source>
</evidence>
<gene>
    <name evidence="1" type="primary">g3922</name>
    <name evidence="1" type="ORF">NpPPO83_00003922</name>
</gene>
<protein>
    <submittedName>
        <fullName evidence="1">Tetratricopeptide-like helical</fullName>
    </submittedName>
</protein>
<sequence length="295" mass="31467">MTTPTPNTAAAAPTSDEIASAATENLVFSPEEEASLLADANAQKTHANTLFTTGSYSDAISAYGRALSSCPNYLDYEVAVLRANISACHLKLSEWKEAVDAATEALERLDGLDPAPPAPKPDADHKKADSASKGKGKQAGERVIEEVSDSEDDKATADGEGRVEEVDNLVEARLAHLHRLAHSITDAHKLRTKALLRRAKARAELGGWANLQGADEDYRAAAASPALAPMDRKAVDAALRELPPRLEEAKAKEMGEMMGKLKSLGNGLLKPFGLSTENFAFVKDEKTGGYSVQMK</sequence>